<dbReference type="KEGG" id="eiv:EIN_136010"/>
<accession>A0A0A1TXF3</accession>
<dbReference type="InterPro" id="IPR053139">
    <property type="entry name" value="Surface_bspA-like"/>
</dbReference>
<dbReference type="PANTHER" id="PTHR45661">
    <property type="entry name" value="SURFACE ANTIGEN"/>
    <property type="match status" value="1"/>
</dbReference>
<gene>
    <name evidence="1" type="ORF">EIN_136010</name>
</gene>
<dbReference type="GeneID" id="14884882"/>
<dbReference type="Pfam" id="PF13306">
    <property type="entry name" value="LRR_5"/>
    <property type="match status" value="2"/>
</dbReference>
<keyword evidence="2" id="KW-1185">Reference proteome</keyword>
<dbReference type="PANTHER" id="PTHR45661:SF3">
    <property type="entry name" value="IG-LIKE DOMAIN-CONTAINING PROTEIN"/>
    <property type="match status" value="1"/>
</dbReference>
<evidence type="ECO:0000313" key="2">
    <source>
        <dbReference type="Proteomes" id="UP000014680"/>
    </source>
</evidence>
<dbReference type="InterPro" id="IPR032675">
    <property type="entry name" value="LRR_dom_sf"/>
</dbReference>
<protein>
    <recommendedName>
        <fullName evidence="3">Leucine rich repeat containing protein BspA family protein</fullName>
    </recommendedName>
</protein>
<dbReference type="RefSeq" id="XP_004185313.1">
    <property type="nucleotide sequence ID" value="XM_004185265.1"/>
</dbReference>
<dbReference type="Gene3D" id="3.80.10.10">
    <property type="entry name" value="Ribonuclease Inhibitor"/>
    <property type="match status" value="2"/>
</dbReference>
<evidence type="ECO:0000313" key="1">
    <source>
        <dbReference type="EMBL" id="ELP85967.1"/>
    </source>
</evidence>
<reference evidence="1 2" key="1">
    <citation type="submission" date="2012-10" db="EMBL/GenBank/DDBJ databases">
        <authorList>
            <person name="Zafar N."/>
            <person name="Inman J."/>
            <person name="Hall N."/>
            <person name="Lorenzi H."/>
            <person name="Caler E."/>
        </authorList>
    </citation>
    <scope>NUCLEOTIDE SEQUENCE [LARGE SCALE GENOMIC DNA]</scope>
    <source>
        <strain evidence="1 2">IP1</strain>
    </source>
</reference>
<dbReference type="SUPFAM" id="SSF52058">
    <property type="entry name" value="L domain-like"/>
    <property type="match status" value="1"/>
</dbReference>
<dbReference type="OMA" id="YLYTAND"/>
<proteinExistence type="predicted"/>
<dbReference type="OrthoDB" id="25943at2759"/>
<organism evidence="1 2">
    <name type="scientific">Entamoeba invadens IP1</name>
    <dbReference type="NCBI Taxonomy" id="370355"/>
    <lineage>
        <taxon>Eukaryota</taxon>
        <taxon>Amoebozoa</taxon>
        <taxon>Evosea</taxon>
        <taxon>Archamoebae</taxon>
        <taxon>Mastigamoebida</taxon>
        <taxon>Entamoebidae</taxon>
        <taxon>Entamoeba</taxon>
    </lineage>
</organism>
<evidence type="ECO:0008006" key="3">
    <source>
        <dbReference type="Google" id="ProtNLM"/>
    </source>
</evidence>
<name>A0A0A1TXF3_ENTIV</name>
<dbReference type="EMBL" id="KB207027">
    <property type="protein sequence ID" value="ELP85967.1"/>
    <property type="molecule type" value="Genomic_DNA"/>
</dbReference>
<sequence length="382" mass="43796">MKQLDGYSMMIVCKYLKLFRDVRNLVLVSKKNSELPLKFHFNPISVTQKSRKFFPKMQTQYLYTANDEIIENMDKYIITYPIDVKYVLNPTLLKTEKKITTDNIKYVNVCLTQTIPTHQLMELKISKFAVDVPKDLTDYSPLNYATRLCPSFFAYNSLTSFKFPNTMRKFGKELFSGCSQLVEVDYAYSSGTIKERTFSGCHALRRVKLSPFNSLRELTLIDIKVVNVSVNGNEIYGRVPYRIFKTMKNVVCNEVFFGKEDYMKGEKQIPDGVVSIECGCFNCLYDLKEMNIPDSVTEIGDCAFHRCAALTRVKVSKNLKKIGWMAFGFCEKLTNIEFPPSVNTIPTRCFVECSSLETVKGQNLTNIETEAFLDCKAKVVKA</sequence>
<dbReference type="Proteomes" id="UP000014680">
    <property type="component" value="Unassembled WGS sequence"/>
</dbReference>
<dbReference type="VEuPathDB" id="AmoebaDB:EIN_136010"/>
<dbReference type="AlphaFoldDB" id="A0A0A1TXF3"/>
<dbReference type="InterPro" id="IPR026906">
    <property type="entry name" value="LRR_5"/>
</dbReference>